<feature type="chain" id="PRO_5001755348" description="DUF306 domain-containing protein" evidence="1">
    <location>
        <begin position="26"/>
        <end position="201"/>
    </location>
</feature>
<evidence type="ECO:0008006" key="4">
    <source>
        <dbReference type="Google" id="ProtNLM"/>
    </source>
</evidence>
<name>A0A081BSY8_9BACT</name>
<gene>
    <name evidence="2" type="ORF">U14_05806</name>
</gene>
<keyword evidence="1" id="KW-0732">Signal</keyword>
<dbReference type="STRING" id="1499966.U14_05806"/>
<dbReference type="EMBL" id="DF820461">
    <property type="protein sequence ID" value="GAK54519.1"/>
    <property type="molecule type" value="Genomic_DNA"/>
</dbReference>
<evidence type="ECO:0000313" key="2">
    <source>
        <dbReference type="EMBL" id="GAK54519.1"/>
    </source>
</evidence>
<dbReference type="Proteomes" id="UP000030700">
    <property type="component" value="Unassembled WGS sequence"/>
</dbReference>
<reference evidence="2" key="1">
    <citation type="journal article" date="2015" name="PeerJ">
        <title>First genomic representation of candidate bacterial phylum KSB3 points to enhanced environmental sensing as a trigger of wastewater bulking.</title>
        <authorList>
            <person name="Sekiguchi Y."/>
            <person name="Ohashi A."/>
            <person name="Parks D.H."/>
            <person name="Yamauchi T."/>
            <person name="Tyson G.W."/>
            <person name="Hugenholtz P."/>
        </authorList>
    </citation>
    <scope>NUCLEOTIDE SEQUENCE [LARGE SCALE GENOMIC DNA]</scope>
</reference>
<sequence length="201" mass="22548">MTLKRSMISISVMAALFVYSSAALAKCVSLTELEGNWIILQGDQLFDNKATALKIVQDLETGKTTLEELQKNQKELSAFYGEMFFMPNGMMRMVVSMPQSNPPMTVTMKTTANWQLNCDQLMVQMVTIDQFDMVADESKVPADQRAQLKKALNDMKGAMKAQAEADPSFKDVQTSKLLFVGKKFMLTEESKTGMLSLMERK</sequence>
<feature type="signal peptide" evidence="1">
    <location>
        <begin position="1"/>
        <end position="25"/>
    </location>
</feature>
<proteinExistence type="predicted"/>
<organism evidence="2">
    <name type="scientific">Candidatus Moduliflexus flocculans</name>
    <dbReference type="NCBI Taxonomy" id="1499966"/>
    <lineage>
        <taxon>Bacteria</taxon>
        <taxon>Candidatus Moduliflexota</taxon>
        <taxon>Candidatus Moduliflexia</taxon>
        <taxon>Candidatus Moduliflexales</taxon>
        <taxon>Candidatus Moduliflexaceae</taxon>
    </lineage>
</organism>
<keyword evidence="3" id="KW-1185">Reference proteome</keyword>
<dbReference type="AlphaFoldDB" id="A0A081BSY8"/>
<protein>
    <recommendedName>
        <fullName evidence="4">DUF306 domain-containing protein</fullName>
    </recommendedName>
</protein>
<evidence type="ECO:0000313" key="3">
    <source>
        <dbReference type="Proteomes" id="UP000030700"/>
    </source>
</evidence>
<evidence type="ECO:0000256" key="1">
    <source>
        <dbReference type="SAM" id="SignalP"/>
    </source>
</evidence>
<dbReference type="HOGENOM" id="CLU_1358227_0_0_0"/>
<accession>A0A081BSY8</accession>